<comment type="pathway">
    <text evidence="1 8">Amino-acid degradation; L-histidine degradation into L-glutamate; N-formimidoyl-L-glutamate from L-histidine: step 1/3.</text>
</comment>
<proteinExistence type="inferred from homology"/>
<name>A0A0T5VUU3_9SPHI</name>
<dbReference type="STRING" id="687842.ASU31_07040"/>
<evidence type="ECO:0000313" key="10">
    <source>
        <dbReference type="EMBL" id="KRT17417.1"/>
    </source>
</evidence>
<dbReference type="NCBIfam" id="NF006871">
    <property type="entry name" value="PRK09367.1"/>
    <property type="match status" value="1"/>
</dbReference>
<dbReference type="FunFam" id="1.20.200.10:FF:000003">
    <property type="entry name" value="Histidine ammonia-lyase"/>
    <property type="match status" value="1"/>
</dbReference>
<dbReference type="InterPro" id="IPR005921">
    <property type="entry name" value="HutH"/>
</dbReference>
<dbReference type="GO" id="GO:0004397">
    <property type="term" value="F:histidine ammonia-lyase activity"/>
    <property type="evidence" value="ECO:0007669"/>
    <property type="project" value="UniProtKB-UniRule"/>
</dbReference>
<dbReference type="FunFam" id="1.10.275.10:FF:000005">
    <property type="entry name" value="Histidine ammonia-lyase"/>
    <property type="match status" value="1"/>
</dbReference>
<dbReference type="SUPFAM" id="SSF48557">
    <property type="entry name" value="L-aspartase-like"/>
    <property type="match status" value="1"/>
</dbReference>
<dbReference type="UniPathway" id="UPA00379">
    <property type="reaction ID" value="UER00549"/>
</dbReference>
<evidence type="ECO:0000256" key="6">
    <source>
        <dbReference type="NCBIfam" id="TIGR01225"/>
    </source>
</evidence>
<dbReference type="CDD" id="cd00332">
    <property type="entry name" value="PAL-HAL"/>
    <property type="match status" value="1"/>
</dbReference>
<evidence type="ECO:0000256" key="1">
    <source>
        <dbReference type="ARBA" id="ARBA00005113"/>
    </source>
</evidence>
<dbReference type="PANTHER" id="PTHR10362">
    <property type="entry name" value="HISTIDINE AMMONIA-LYASE"/>
    <property type="match status" value="1"/>
</dbReference>
<evidence type="ECO:0000256" key="2">
    <source>
        <dbReference type="ARBA" id="ARBA00012994"/>
    </source>
</evidence>
<dbReference type="InterPro" id="IPR001106">
    <property type="entry name" value="Aromatic_Lyase"/>
</dbReference>
<dbReference type="Gene3D" id="1.20.200.10">
    <property type="entry name" value="Fumarase/aspartase (Central domain)"/>
    <property type="match status" value="1"/>
</dbReference>
<accession>A0A0T5VUU3</accession>
<dbReference type="GO" id="GO:0019557">
    <property type="term" value="P:L-histidine catabolic process to glutamate and formate"/>
    <property type="evidence" value="ECO:0007669"/>
    <property type="project" value="UniProtKB-UniPathway"/>
</dbReference>
<dbReference type="OrthoDB" id="9806955at2"/>
<evidence type="ECO:0000256" key="8">
    <source>
        <dbReference type="RuleBase" id="RU004479"/>
    </source>
</evidence>
<comment type="subcellular location">
    <subcellularLocation>
        <location evidence="9">Cytoplasm</location>
    </subcellularLocation>
</comment>
<dbReference type="Pfam" id="PF00221">
    <property type="entry name" value="Lyase_aromatic"/>
    <property type="match status" value="1"/>
</dbReference>
<dbReference type="GO" id="GO:0005737">
    <property type="term" value="C:cytoplasm"/>
    <property type="evidence" value="ECO:0007669"/>
    <property type="project" value="UniProtKB-SubCell"/>
</dbReference>
<dbReference type="EMBL" id="LMZQ01000003">
    <property type="protein sequence ID" value="KRT17417.1"/>
    <property type="molecule type" value="Genomic_DNA"/>
</dbReference>
<dbReference type="RefSeq" id="WP_057931642.1">
    <property type="nucleotide sequence ID" value="NZ_LMZQ01000003.1"/>
</dbReference>
<evidence type="ECO:0000256" key="5">
    <source>
        <dbReference type="ARBA" id="ARBA00049269"/>
    </source>
</evidence>
<sequence>MSEQQIFNYGTDHLTAKLALAISNGKIKGILSQSTRNKVLESSMVVERIAVSGKAVYGINTGFGPLCTSMISAVDTRKLQENILKSHAVGVGEPIDSEISKLMLVLKLQALAQGYSGIKIETLDRMIWFLEIDATPVVPKQGSVGASGDLAPLSHLFLPLIGLGKVHYKGEVIATAQLLQEYQMSPLQLGPKEGLALINGTQFIAAHAVKVVQRLENVLASADIISAMMIEGLQGSEKPFHAQLHQLRPYSANIAVAEQVRKLLRGSEIMKSHADCAKVQDPYSLRCIPQVHGASRTAWMHLKEALEIELNSVTDNPVIFNDDLTISGGNFHGQPLALPLDYACLAASEIGNISDRRIYLSLEGNTPGVPKLLMKETGLNSGFMIVQYTSAALASENKGLCFPASADSIPTSLGQEDHVSMGSISGRKALQVIENVEKILGIELFCAAQAIDYHQPLKPGKILAAVHDFVRTEIDHFEEDQIMYDRMENAIKMVQQGKIVAVATEAESTLN</sequence>
<dbReference type="NCBIfam" id="TIGR01225">
    <property type="entry name" value="hutH"/>
    <property type="match status" value="1"/>
</dbReference>
<evidence type="ECO:0000313" key="11">
    <source>
        <dbReference type="Proteomes" id="UP000051950"/>
    </source>
</evidence>
<evidence type="ECO:0000256" key="9">
    <source>
        <dbReference type="RuleBase" id="RU004480"/>
    </source>
</evidence>
<dbReference type="InterPro" id="IPR008948">
    <property type="entry name" value="L-Aspartase-like"/>
</dbReference>
<comment type="catalytic activity">
    <reaction evidence="5 8">
        <text>L-histidine = trans-urocanate + NH4(+)</text>
        <dbReference type="Rhea" id="RHEA:21232"/>
        <dbReference type="ChEBI" id="CHEBI:17771"/>
        <dbReference type="ChEBI" id="CHEBI:28938"/>
        <dbReference type="ChEBI" id="CHEBI:57595"/>
        <dbReference type="EC" id="4.3.1.3"/>
    </reaction>
</comment>
<evidence type="ECO:0000256" key="7">
    <source>
        <dbReference type="RuleBase" id="RU003954"/>
    </source>
</evidence>
<comment type="caution">
    <text evidence="10">The sequence shown here is derived from an EMBL/GenBank/DDBJ whole genome shotgun (WGS) entry which is preliminary data.</text>
</comment>
<dbReference type="InterPro" id="IPR022313">
    <property type="entry name" value="Phe/His_NH3-lyase_AS"/>
</dbReference>
<dbReference type="InterPro" id="IPR024083">
    <property type="entry name" value="Fumarase/histidase_N"/>
</dbReference>
<keyword evidence="3 8" id="KW-0369">Histidine metabolism</keyword>
<dbReference type="PROSITE" id="PS00488">
    <property type="entry name" value="PAL_HISTIDASE"/>
    <property type="match status" value="1"/>
</dbReference>
<keyword evidence="11" id="KW-1185">Reference proteome</keyword>
<evidence type="ECO:0000256" key="3">
    <source>
        <dbReference type="ARBA" id="ARBA00022808"/>
    </source>
</evidence>
<dbReference type="EC" id="4.3.1.3" evidence="2 6"/>
<comment type="similarity">
    <text evidence="7">Belongs to the PAL/histidase family.</text>
</comment>
<evidence type="ECO:0000256" key="4">
    <source>
        <dbReference type="ARBA" id="ARBA00023239"/>
    </source>
</evidence>
<dbReference type="Gene3D" id="1.10.275.10">
    <property type="entry name" value="Fumarase/aspartase (N-terminal domain)"/>
    <property type="match status" value="1"/>
</dbReference>
<dbReference type="AlphaFoldDB" id="A0A0T5VUU3"/>
<protein>
    <recommendedName>
        <fullName evidence="2 6">Histidine ammonia-lyase</fullName>
        <ecNumber evidence="2 6">4.3.1.3</ecNumber>
    </recommendedName>
</protein>
<gene>
    <name evidence="10" type="ORF">ASU31_07040</name>
</gene>
<keyword evidence="4 7" id="KW-0456">Lyase</keyword>
<dbReference type="GO" id="GO:0019556">
    <property type="term" value="P:L-histidine catabolic process to glutamate and formamide"/>
    <property type="evidence" value="ECO:0007669"/>
    <property type="project" value="UniProtKB-UniPathway"/>
</dbReference>
<organism evidence="10 11">
    <name type="scientific">Pedobacter ginsenosidimutans</name>
    <dbReference type="NCBI Taxonomy" id="687842"/>
    <lineage>
        <taxon>Bacteria</taxon>
        <taxon>Pseudomonadati</taxon>
        <taxon>Bacteroidota</taxon>
        <taxon>Sphingobacteriia</taxon>
        <taxon>Sphingobacteriales</taxon>
        <taxon>Sphingobacteriaceae</taxon>
        <taxon>Pedobacter</taxon>
    </lineage>
</organism>
<dbReference type="Proteomes" id="UP000051950">
    <property type="component" value="Unassembled WGS sequence"/>
</dbReference>
<reference evidence="10 11" key="1">
    <citation type="submission" date="2015-11" db="EMBL/GenBank/DDBJ databases">
        <title>Sequence of Pedobacter ginsenosidimutans.</title>
        <authorList>
            <person name="Carson E."/>
            <person name="Keyser V."/>
            <person name="Newman J."/>
            <person name="Miller J."/>
        </authorList>
    </citation>
    <scope>NUCLEOTIDE SEQUENCE [LARGE SCALE GENOMIC DNA]</scope>
    <source>
        <strain evidence="10 11">KACC 14530</strain>
    </source>
</reference>